<comment type="subcellular location">
    <subcellularLocation>
        <location evidence="1">Cell membrane</location>
        <topology evidence="1">Multi-pass membrane protein</topology>
    </subcellularLocation>
</comment>
<feature type="transmembrane region" description="Helical" evidence="6">
    <location>
        <begin position="320"/>
        <end position="337"/>
    </location>
</feature>
<reference evidence="9 10" key="1">
    <citation type="submission" date="2017-09" db="EMBL/GenBank/DDBJ databases">
        <title>Depth-based differentiation of microbial function through sediment-hosted aquifers and enrichment of novel symbionts in the deep terrestrial subsurface.</title>
        <authorList>
            <person name="Probst A.J."/>
            <person name="Ladd B."/>
            <person name="Jarett J.K."/>
            <person name="Geller-Mcgrath D.E."/>
            <person name="Sieber C.M."/>
            <person name="Emerson J.B."/>
            <person name="Anantharaman K."/>
            <person name="Thomas B.C."/>
            <person name="Malmstrom R."/>
            <person name="Stieglmeier M."/>
            <person name="Klingl A."/>
            <person name="Woyke T."/>
            <person name="Ryan C.M."/>
            <person name="Banfield J.F."/>
        </authorList>
    </citation>
    <scope>NUCLEOTIDE SEQUENCE [LARGE SCALE GENOMIC DNA]</scope>
    <source>
        <strain evidence="7">CG_4_10_14_3_um_filter_34_13</strain>
        <strain evidence="8">CG_4_9_14_3_um_filter_33_16</strain>
    </source>
</reference>
<organism evidence="7 10">
    <name type="scientific">Candidatus Infernicultor aquiphilus</name>
    <dbReference type="NCBI Taxonomy" id="1805029"/>
    <lineage>
        <taxon>Bacteria</taxon>
        <taxon>Pseudomonadati</taxon>
        <taxon>Atribacterota</taxon>
        <taxon>Candidatus Phoenicimicrobiia</taxon>
        <taxon>Candidatus Pheonicimicrobiales</taxon>
        <taxon>Candidatus Phoenicimicrobiaceae</taxon>
        <taxon>Candidatus Infernicultor</taxon>
    </lineage>
</organism>
<dbReference type="EMBL" id="PFKO01000225">
    <property type="protein sequence ID" value="PIY32410.1"/>
    <property type="molecule type" value="Genomic_DNA"/>
</dbReference>
<feature type="transmembrane region" description="Helical" evidence="6">
    <location>
        <begin position="72"/>
        <end position="97"/>
    </location>
</feature>
<dbReference type="GO" id="GO:0043190">
    <property type="term" value="C:ATP-binding cassette (ABC) transporter complex"/>
    <property type="evidence" value="ECO:0007669"/>
    <property type="project" value="TreeGrafter"/>
</dbReference>
<evidence type="ECO:0000256" key="3">
    <source>
        <dbReference type="ARBA" id="ARBA00022692"/>
    </source>
</evidence>
<protein>
    <recommendedName>
        <fullName evidence="11">LPS export ABC transporter permease LptG</fullName>
    </recommendedName>
</protein>
<dbReference type="EMBL" id="PFTV01000011">
    <property type="protein sequence ID" value="PJB58045.1"/>
    <property type="molecule type" value="Genomic_DNA"/>
</dbReference>
<keyword evidence="2" id="KW-1003">Cell membrane</keyword>
<evidence type="ECO:0000313" key="7">
    <source>
        <dbReference type="EMBL" id="PIY32410.1"/>
    </source>
</evidence>
<evidence type="ECO:0000256" key="2">
    <source>
        <dbReference type="ARBA" id="ARBA00022475"/>
    </source>
</evidence>
<feature type="transmembrane region" description="Helical" evidence="6">
    <location>
        <begin position="295"/>
        <end position="313"/>
    </location>
</feature>
<proteinExistence type="predicted"/>
<dbReference type="GO" id="GO:0015920">
    <property type="term" value="P:lipopolysaccharide transport"/>
    <property type="evidence" value="ECO:0007669"/>
    <property type="project" value="TreeGrafter"/>
</dbReference>
<dbReference type="Proteomes" id="UP000228560">
    <property type="component" value="Unassembled WGS sequence"/>
</dbReference>
<comment type="caution">
    <text evidence="7">The sequence shown here is derived from an EMBL/GenBank/DDBJ whole genome shotgun (WGS) entry which is preliminary data.</text>
</comment>
<evidence type="ECO:0000313" key="9">
    <source>
        <dbReference type="Proteomes" id="UP000228560"/>
    </source>
</evidence>
<dbReference type="PANTHER" id="PTHR33529">
    <property type="entry name" value="SLR0882 PROTEIN-RELATED"/>
    <property type="match status" value="1"/>
</dbReference>
<evidence type="ECO:0000256" key="1">
    <source>
        <dbReference type="ARBA" id="ARBA00004651"/>
    </source>
</evidence>
<name>A0A2M7PP67_9BACT</name>
<evidence type="ECO:0000313" key="10">
    <source>
        <dbReference type="Proteomes" id="UP000230646"/>
    </source>
</evidence>
<feature type="transmembrane region" description="Helical" evidence="6">
    <location>
        <begin position="118"/>
        <end position="136"/>
    </location>
</feature>
<evidence type="ECO:0000256" key="6">
    <source>
        <dbReference type="SAM" id="Phobius"/>
    </source>
</evidence>
<keyword evidence="5 6" id="KW-0472">Membrane</keyword>
<dbReference type="PANTHER" id="PTHR33529:SF6">
    <property type="entry name" value="YJGP_YJGQ FAMILY PERMEASE"/>
    <property type="match status" value="1"/>
</dbReference>
<accession>A0A2M8CG59</accession>
<evidence type="ECO:0000256" key="5">
    <source>
        <dbReference type="ARBA" id="ARBA00023136"/>
    </source>
</evidence>
<feature type="transmembrane region" description="Helical" evidence="6">
    <location>
        <begin position="349"/>
        <end position="372"/>
    </location>
</feature>
<sequence>MFLLGEKMAINISIRKFPRPRILDRYIVKEVMSFVALAVSALTIMLIMETLFELMDMLINKKVAWPYIAKLLAYRLPAFLVVTFPVSLLASSELAIGRLSTDGEITAMRAGGISIRRIIIPFLIAALAISILAFVINDYIVPEANHISQNIIREIVLKKGPPNIKRNVFFRDAENRYFYINQFDEKNMLMQDIMIYEMTREKFPRMITAKKGTWVIDTWKLENGTIYNYDEEGKITYEMSFTNMDIMVKEDLQKFFKNQRTPQEMSSKELKEQINILKQAGADTKNFEVDLHMKYSIPFSGLIFVLLGVPLGLRVKKGSKATGIILSIVLVLFYYILLSTTRSFGREGMLTPILAAWLSNIIFGILGVIIMFRAEKK</sequence>
<accession>A0A2M7PP67</accession>
<evidence type="ECO:0000313" key="8">
    <source>
        <dbReference type="EMBL" id="PJB58045.1"/>
    </source>
</evidence>
<dbReference type="Proteomes" id="UP000230646">
    <property type="component" value="Unassembled WGS sequence"/>
</dbReference>
<gene>
    <name evidence="8" type="ORF">CO097_00475</name>
    <name evidence="7" type="ORF">COZ07_05750</name>
</gene>
<keyword evidence="4 6" id="KW-1133">Transmembrane helix</keyword>
<evidence type="ECO:0008006" key="11">
    <source>
        <dbReference type="Google" id="ProtNLM"/>
    </source>
</evidence>
<feature type="transmembrane region" description="Helical" evidence="6">
    <location>
        <begin position="31"/>
        <end position="52"/>
    </location>
</feature>
<dbReference type="Pfam" id="PF03739">
    <property type="entry name" value="LptF_LptG"/>
    <property type="match status" value="1"/>
</dbReference>
<dbReference type="AlphaFoldDB" id="A0A2M7PP67"/>
<keyword evidence="3 6" id="KW-0812">Transmembrane</keyword>
<dbReference type="InterPro" id="IPR005495">
    <property type="entry name" value="LptG/LptF_permease"/>
</dbReference>
<evidence type="ECO:0000256" key="4">
    <source>
        <dbReference type="ARBA" id="ARBA00022989"/>
    </source>
</evidence>